<reference evidence="8 9" key="1">
    <citation type="submission" date="2020-09" db="EMBL/GenBank/DDBJ databases">
        <title>Complete Geobacillus genomes through the use of hybrid genome assembly.</title>
        <authorList>
            <person name="Vera D.L."/>
            <person name="Venkateswaran K."/>
            <person name="Singh N.K."/>
            <person name="Landry K."/>
        </authorList>
    </citation>
    <scope>NUCLEOTIDE SEQUENCE [LARGE SCALE GENOMIC DNA]</scope>
    <source>
        <strain evidence="8 9">SURF-189</strain>
    </source>
</reference>
<sequence>MEVRKTRTSFSSLENALRLLQLFSMDETELSITDISERLNISKSAAHRLLQTLKSEGFVKKDAKTNLYSLGASLLAMRKIIHSRFPICQIALPFLQELVSLSGESAHIATLHGADVIYLHKVECDHPIRLLSYVGKKNPAFCTSTGQAILAYQPRETIDRIIARGLPAFTPRTITSPSTLLEKLAQVKQQGYAISREELHEGVTSISAPIPHRNGEVRYSVSIAGPIQRINDRSIPHLVQLVMQTAHAISAKL</sequence>
<dbReference type="SUPFAM" id="SSF46785">
    <property type="entry name" value="Winged helix' DNA-binding domain"/>
    <property type="match status" value="1"/>
</dbReference>
<dbReference type="PANTHER" id="PTHR30136:SF24">
    <property type="entry name" value="HTH-TYPE TRANSCRIPTIONAL REPRESSOR ALLR"/>
    <property type="match status" value="1"/>
</dbReference>
<proteinExistence type="predicted"/>
<name>A0A7H1RWU5_9BACL</name>
<evidence type="ECO:0000256" key="3">
    <source>
        <dbReference type="ARBA" id="ARBA00023163"/>
    </source>
</evidence>
<comment type="function">
    <text evidence="4">May be an activator protein for the gylABX operon.</text>
</comment>
<dbReference type="SUPFAM" id="SSF55781">
    <property type="entry name" value="GAF domain-like"/>
    <property type="match status" value="1"/>
</dbReference>
<dbReference type="InterPro" id="IPR005471">
    <property type="entry name" value="Tscrpt_reg_IclR_N"/>
</dbReference>
<dbReference type="GO" id="GO:0003677">
    <property type="term" value="F:DNA binding"/>
    <property type="evidence" value="ECO:0007669"/>
    <property type="project" value="UniProtKB-KW"/>
</dbReference>
<dbReference type="Gene3D" id="3.30.450.40">
    <property type="match status" value="1"/>
</dbReference>
<keyword evidence="2" id="KW-0238">DNA-binding</keyword>
<evidence type="ECO:0000256" key="2">
    <source>
        <dbReference type="ARBA" id="ARBA00023125"/>
    </source>
</evidence>
<dbReference type="RefSeq" id="WP_015374670.1">
    <property type="nucleotide sequence ID" value="NZ_CP061470.1"/>
</dbReference>
<dbReference type="InterPro" id="IPR014757">
    <property type="entry name" value="Tscrpt_reg_IclR_C"/>
</dbReference>
<evidence type="ECO:0000313" key="9">
    <source>
        <dbReference type="Proteomes" id="UP000516388"/>
    </source>
</evidence>
<feature type="domain" description="HTH iclR-type" evidence="6">
    <location>
        <begin position="10"/>
        <end position="72"/>
    </location>
</feature>
<evidence type="ECO:0000259" key="7">
    <source>
        <dbReference type="PROSITE" id="PS51078"/>
    </source>
</evidence>
<evidence type="ECO:0000259" key="6">
    <source>
        <dbReference type="PROSITE" id="PS51077"/>
    </source>
</evidence>
<dbReference type="Gene3D" id="1.10.10.10">
    <property type="entry name" value="Winged helix-like DNA-binding domain superfamily/Winged helix DNA-binding domain"/>
    <property type="match status" value="1"/>
</dbReference>
<keyword evidence="3" id="KW-0804">Transcription</keyword>
<dbReference type="InterPro" id="IPR029016">
    <property type="entry name" value="GAF-like_dom_sf"/>
</dbReference>
<dbReference type="KEGG" id="gza:IC807_03420"/>
<dbReference type="PROSITE" id="PS51078">
    <property type="entry name" value="ICLR_ED"/>
    <property type="match status" value="1"/>
</dbReference>
<dbReference type="InterPro" id="IPR036388">
    <property type="entry name" value="WH-like_DNA-bd_sf"/>
</dbReference>
<evidence type="ECO:0000313" key="8">
    <source>
        <dbReference type="EMBL" id="QNU18734.1"/>
    </source>
</evidence>
<dbReference type="GO" id="GO:0045892">
    <property type="term" value="P:negative regulation of DNA-templated transcription"/>
    <property type="evidence" value="ECO:0007669"/>
    <property type="project" value="TreeGrafter"/>
</dbReference>
<dbReference type="EMBL" id="CP061470">
    <property type="protein sequence ID" value="QNU18734.1"/>
    <property type="molecule type" value="Genomic_DNA"/>
</dbReference>
<protein>
    <recommendedName>
        <fullName evidence="5">Glycerol operon regulatory protein</fullName>
    </recommendedName>
</protein>
<dbReference type="AlphaFoldDB" id="A0A7H1RWU5"/>
<dbReference type="SMART" id="SM00346">
    <property type="entry name" value="HTH_ICLR"/>
    <property type="match status" value="1"/>
</dbReference>
<dbReference type="Pfam" id="PF01614">
    <property type="entry name" value="IclR_C"/>
    <property type="match status" value="1"/>
</dbReference>
<dbReference type="FunFam" id="1.10.10.10:FF:000056">
    <property type="entry name" value="IclR family transcriptional regulator"/>
    <property type="match status" value="1"/>
</dbReference>
<gene>
    <name evidence="8" type="ORF">IC807_03420</name>
</gene>
<evidence type="ECO:0000256" key="4">
    <source>
        <dbReference type="ARBA" id="ARBA00058938"/>
    </source>
</evidence>
<dbReference type="InterPro" id="IPR036390">
    <property type="entry name" value="WH_DNA-bd_sf"/>
</dbReference>
<evidence type="ECO:0000256" key="5">
    <source>
        <dbReference type="ARBA" id="ARBA00070406"/>
    </source>
</evidence>
<dbReference type="CDD" id="cd00090">
    <property type="entry name" value="HTH_ARSR"/>
    <property type="match status" value="1"/>
</dbReference>
<feature type="domain" description="IclR-ED" evidence="7">
    <location>
        <begin position="66"/>
        <end position="253"/>
    </location>
</feature>
<evidence type="ECO:0000256" key="1">
    <source>
        <dbReference type="ARBA" id="ARBA00023015"/>
    </source>
</evidence>
<organism evidence="8 9">
    <name type="scientific">Geobacillus zalihae</name>
    <dbReference type="NCBI Taxonomy" id="213419"/>
    <lineage>
        <taxon>Bacteria</taxon>
        <taxon>Bacillati</taxon>
        <taxon>Bacillota</taxon>
        <taxon>Bacilli</taxon>
        <taxon>Bacillales</taxon>
        <taxon>Anoxybacillaceae</taxon>
        <taxon>Geobacillus</taxon>
    </lineage>
</organism>
<keyword evidence="1" id="KW-0805">Transcription regulation</keyword>
<dbReference type="Proteomes" id="UP000516388">
    <property type="component" value="Chromosome"/>
</dbReference>
<dbReference type="GO" id="GO:0003700">
    <property type="term" value="F:DNA-binding transcription factor activity"/>
    <property type="evidence" value="ECO:0007669"/>
    <property type="project" value="TreeGrafter"/>
</dbReference>
<dbReference type="PANTHER" id="PTHR30136">
    <property type="entry name" value="HELIX-TURN-HELIX TRANSCRIPTIONAL REGULATOR, ICLR FAMILY"/>
    <property type="match status" value="1"/>
</dbReference>
<dbReference type="PROSITE" id="PS51077">
    <property type="entry name" value="HTH_ICLR"/>
    <property type="match status" value="1"/>
</dbReference>
<dbReference type="Pfam" id="PF09339">
    <property type="entry name" value="HTH_IclR"/>
    <property type="match status" value="1"/>
</dbReference>
<dbReference type="InterPro" id="IPR050707">
    <property type="entry name" value="HTH_MetabolicPath_Reg"/>
</dbReference>
<dbReference type="InterPro" id="IPR011991">
    <property type="entry name" value="ArsR-like_HTH"/>
</dbReference>
<keyword evidence="9" id="KW-1185">Reference proteome</keyword>
<accession>A0A7H1RWU5</accession>